<protein>
    <submittedName>
        <fullName evidence="2">Uncharacterized protein</fullName>
    </submittedName>
</protein>
<organism evidence="2 3">
    <name type="scientific">Sporormia fimetaria CBS 119925</name>
    <dbReference type="NCBI Taxonomy" id="1340428"/>
    <lineage>
        <taxon>Eukaryota</taxon>
        <taxon>Fungi</taxon>
        <taxon>Dikarya</taxon>
        <taxon>Ascomycota</taxon>
        <taxon>Pezizomycotina</taxon>
        <taxon>Dothideomycetes</taxon>
        <taxon>Pleosporomycetidae</taxon>
        <taxon>Pleosporales</taxon>
        <taxon>Sporormiaceae</taxon>
        <taxon>Sporormia</taxon>
    </lineage>
</organism>
<proteinExistence type="predicted"/>
<name>A0A6A6V5G6_9PLEO</name>
<gene>
    <name evidence="2" type="ORF">M011DRAFT_527411</name>
</gene>
<reference evidence="2" key="1">
    <citation type="journal article" date="2020" name="Stud. Mycol.">
        <title>101 Dothideomycetes genomes: a test case for predicting lifestyles and emergence of pathogens.</title>
        <authorList>
            <person name="Haridas S."/>
            <person name="Albert R."/>
            <person name="Binder M."/>
            <person name="Bloem J."/>
            <person name="Labutti K."/>
            <person name="Salamov A."/>
            <person name="Andreopoulos B."/>
            <person name="Baker S."/>
            <person name="Barry K."/>
            <person name="Bills G."/>
            <person name="Bluhm B."/>
            <person name="Cannon C."/>
            <person name="Castanera R."/>
            <person name="Culley D."/>
            <person name="Daum C."/>
            <person name="Ezra D."/>
            <person name="Gonzalez J."/>
            <person name="Henrissat B."/>
            <person name="Kuo A."/>
            <person name="Liang C."/>
            <person name="Lipzen A."/>
            <person name="Lutzoni F."/>
            <person name="Magnuson J."/>
            <person name="Mondo S."/>
            <person name="Nolan M."/>
            <person name="Ohm R."/>
            <person name="Pangilinan J."/>
            <person name="Park H.-J."/>
            <person name="Ramirez L."/>
            <person name="Alfaro M."/>
            <person name="Sun H."/>
            <person name="Tritt A."/>
            <person name="Yoshinaga Y."/>
            <person name="Zwiers L.-H."/>
            <person name="Turgeon B."/>
            <person name="Goodwin S."/>
            <person name="Spatafora J."/>
            <person name="Crous P."/>
            <person name="Grigoriev I."/>
        </authorList>
    </citation>
    <scope>NUCLEOTIDE SEQUENCE</scope>
    <source>
        <strain evidence="2">CBS 119925</strain>
    </source>
</reference>
<dbReference type="EMBL" id="MU006580">
    <property type="protein sequence ID" value="KAF2745902.1"/>
    <property type="molecule type" value="Genomic_DNA"/>
</dbReference>
<keyword evidence="3" id="KW-1185">Reference proteome</keyword>
<evidence type="ECO:0000256" key="1">
    <source>
        <dbReference type="SAM" id="MobiDB-lite"/>
    </source>
</evidence>
<accession>A0A6A6V5G6</accession>
<feature type="compositionally biased region" description="Acidic residues" evidence="1">
    <location>
        <begin position="84"/>
        <end position="95"/>
    </location>
</feature>
<sequence length="107" mass="11597">MARGSGLWGTSIQRGFSFTACQRLFQRLKDTVKDDLAAPKTGQPLLGNAEGDDAPKTPARTPKCKALVREANGTLNRKPKKQDQDEEDGQAEEGIIDASITNRPPFG</sequence>
<feature type="region of interest" description="Disordered" evidence="1">
    <location>
        <begin position="36"/>
        <end position="107"/>
    </location>
</feature>
<dbReference type="Proteomes" id="UP000799440">
    <property type="component" value="Unassembled WGS sequence"/>
</dbReference>
<dbReference type="AlphaFoldDB" id="A0A6A6V5G6"/>
<evidence type="ECO:0000313" key="3">
    <source>
        <dbReference type="Proteomes" id="UP000799440"/>
    </source>
</evidence>
<evidence type="ECO:0000313" key="2">
    <source>
        <dbReference type="EMBL" id="KAF2745902.1"/>
    </source>
</evidence>